<evidence type="ECO:0000313" key="3">
    <source>
        <dbReference type="Proteomes" id="UP000030762"/>
    </source>
</evidence>
<feature type="compositionally biased region" description="Acidic residues" evidence="1">
    <location>
        <begin position="174"/>
        <end position="193"/>
    </location>
</feature>
<dbReference type="VEuPathDB" id="FungiDB:SDRG_02134"/>
<feature type="compositionally biased region" description="Polar residues" evidence="1">
    <location>
        <begin position="151"/>
        <end position="168"/>
    </location>
</feature>
<organism evidence="2 3">
    <name type="scientific">Saprolegnia diclina (strain VS20)</name>
    <dbReference type="NCBI Taxonomy" id="1156394"/>
    <lineage>
        <taxon>Eukaryota</taxon>
        <taxon>Sar</taxon>
        <taxon>Stramenopiles</taxon>
        <taxon>Oomycota</taxon>
        <taxon>Saprolegniomycetes</taxon>
        <taxon>Saprolegniales</taxon>
        <taxon>Saprolegniaceae</taxon>
        <taxon>Saprolegnia</taxon>
    </lineage>
</organism>
<feature type="region of interest" description="Disordered" evidence="1">
    <location>
        <begin position="86"/>
        <end position="250"/>
    </location>
</feature>
<dbReference type="OMA" id="MYNWADP"/>
<dbReference type="OrthoDB" id="168437at2759"/>
<dbReference type="InParanoid" id="T0R2A6"/>
<dbReference type="GeneID" id="19942861"/>
<dbReference type="EMBL" id="JH767135">
    <property type="protein sequence ID" value="EQC41081.1"/>
    <property type="molecule type" value="Genomic_DNA"/>
</dbReference>
<evidence type="ECO:0000313" key="2">
    <source>
        <dbReference type="EMBL" id="EQC41081.1"/>
    </source>
</evidence>
<feature type="region of interest" description="Disordered" evidence="1">
    <location>
        <begin position="290"/>
        <end position="362"/>
    </location>
</feature>
<feature type="compositionally biased region" description="Basic and acidic residues" evidence="1">
    <location>
        <begin position="316"/>
        <end position="325"/>
    </location>
</feature>
<dbReference type="RefSeq" id="XP_008605925.1">
    <property type="nucleotide sequence ID" value="XM_008607703.1"/>
</dbReference>
<proteinExistence type="predicted"/>
<protein>
    <submittedName>
        <fullName evidence="2">Uncharacterized protein</fullName>
    </submittedName>
</protein>
<feature type="compositionally biased region" description="Acidic residues" evidence="1">
    <location>
        <begin position="326"/>
        <end position="335"/>
    </location>
</feature>
<feature type="compositionally biased region" description="Basic and acidic residues" evidence="1">
    <location>
        <begin position="210"/>
        <end position="240"/>
    </location>
</feature>
<keyword evidence="3" id="KW-1185">Reference proteome</keyword>
<dbReference type="eggNOG" id="ENOG502S490">
    <property type="taxonomic scope" value="Eukaryota"/>
</dbReference>
<name>T0R2A6_SAPDV</name>
<evidence type="ECO:0000256" key="1">
    <source>
        <dbReference type="SAM" id="MobiDB-lite"/>
    </source>
</evidence>
<feature type="compositionally biased region" description="Low complexity" evidence="1">
    <location>
        <begin position="304"/>
        <end position="314"/>
    </location>
</feature>
<dbReference type="Proteomes" id="UP000030762">
    <property type="component" value="Unassembled WGS sequence"/>
</dbReference>
<dbReference type="AlphaFoldDB" id="T0R2A6"/>
<reference evidence="2 3" key="1">
    <citation type="submission" date="2012-04" db="EMBL/GenBank/DDBJ databases">
        <title>The Genome Sequence of Saprolegnia declina VS20.</title>
        <authorList>
            <consortium name="The Broad Institute Genome Sequencing Platform"/>
            <person name="Russ C."/>
            <person name="Nusbaum C."/>
            <person name="Tyler B."/>
            <person name="van West P."/>
            <person name="Dieguez-Uribeondo J."/>
            <person name="de Bruijn I."/>
            <person name="Tripathy S."/>
            <person name="Jiang R."/>
            <person name="Young S.K."/>
            <person name="Zeng Q."/>
            <person name="Gargeya S."/>
            <person name="Fitzgerald M."/>
            <person name="Haas B."/>
            <person name="Abouelleil A."/>
            <person name="Alvarado L."/>
            <person name="Arachchi H.M."/>
            <person name="Berlin A."/>
            <person name="Chapman S.B."/>
            <person name="Goldberg J."/>
            <person name="Griggs A."/>
            <person name="Gujja S."/>
            <person name="Hansen M."/>
            <person name="Howarth C."/>
            <person name="Imamovic A."/>
            <person name="Larimer J."/>
            <person name="McCowen C."/>
            <person name="Montmayeur A."/>
            <person name="Murphy C."/>
            <person name="Neiman D."/>
            <person name="Pearson M."/>
            <person name="Priest M."/>
            <person name="Roberts A."/>
            <person name="Saif S."/>
            <person name="Shea T."/>
            <person name="Sisk P."/>
            <person name="Sykes S."/>
            <person name="Wortman J."/>
            <person name="Nusbaum C."/>
            <person name="Birren B."/>
        </authorList>
    </citation>
    <scope>NUCLEOTIDE SEQUENCE [LARGE SCALE GENOMIC DNA]</scope>
    <source>
        <strain evidence="2 3">VS20</strain>
    </source>
</reference>
<gene>
    <name evidence="2" type="ORF">SDRG_02134</name>
</gene>
<accession>T0R2A6</accession>
<sequence length="362" mass="40221">MYNWADPRRNSSISVKMMEKAEAARKQRLTKVRPTVSNHLHPAVEKKLPKKHEKLTAAELYMGTLGESNQEESPFSVHNVVATESSFHPESTIEAFQGLKKAKQHGDDDPTWGDVNPHSRLTKSRVKSEDKLPSLHKASHPRASKARLLATTRSDPEISNSRRPNQEPSLDALDMYDDEDDDVNDGDDNEEEEHPCIKPAPVVTGPVPKLDLKPLSRKSERKDDIKPKLDKKLKAKKEGTSLKARGTSLAQLKDEHRAALELLKELGGAYPSDEKDAPLSSRFGAKLRSTVHSSRDVETVKGVPSTSSSAPSTTRWTDDAKSDDRHEEEEEEEVPETCGGDDAPTPEKGSEFSYGSEEFETD</sequence>